<dbReference type="RefSeq" id="WP_185270959.1">
    <property type="nucleotide sequence ID" value="NZ_CP055156.1"/>
</dbReference>
<dbReference type="AlphaFoldDB" id="A0A7G7GBE5"/>
<dbReference type="EMBL" id="CP055156">
    <property type="protein sequence ID" value="QNF34479.1"/>
    <property type="molecule type" value="Genomic_DNA"/>
</dbReference>
<proteinExistence type="predicted"/>
<keyword evidence="2" id="KW-1185">Reference proteome</keyword>
<accession>A0A7G7GBE5</accession>
<organism evidence="1 2">
    <name type="scientific">Adhaeribacter swui</name>
    <dbReference type="NCBI Taxonomy" id="2086471"/>
    <lineage>
        <taxon>Bacteria</taxon>
        <taxon>Pseudomonadati</taxon>
        <taxon>Bacteroidota</taxon>
        <taxon>Cytophagia</taxon>
        <taxon>Cytophagales</taxon>
        <taxon>Hymenobacteraceae</taxon>
        <taxon>Adhaeribacter</taxon>
    </lineage>
</organism>
<dbReference type="Proteomes" id="UP000515237">
    <property type="component" value="Chromosome"/>
</dbReference>
<evidence type="ECO:0000313" key="1">
    <source>
        <dbReference type="EMBL" id="QNF34479.1"/>
    </source>
</evidence>
<name>A0A7G7GBE5_9BACT</name>
<protein>
    <submittedName>
        <fullName evidence="1">Uncharacterized protein</fullName>
    </submittedName>
</protein>
<dbReference type="KEGG" id="aswu:HUW51_17745"/>
<evidence type="ECO:0000313" key="2">
    <source>
        <dbReference type="Proteomes" id="UP000515237"/>
    </source>
</evidence>
<gene>
    <name evidence="1" type="ORF">HUW51_17745</name>
</gene>
<sequence>MLDNLCRPGNGMWMQTIAQLYKSVLIKEVWSFEGKRMKGKYGLLF</sequence>
<reference evidence="1 2" key="1">
    <citation type="journal article" date="2018" name="Int. J. Syst. Evol. Microbiol.">
        <title>Adhaeribacter swui sp. nov., isolated from wet mud.</title>
        <authorList>
            <person name="Kim D.U."/>
            <person name="Kim K.W."/>
            <person name="Kang M.S."/>
            <person name="Kim J.Y."/>
            <person name="Jang J.H."/>
            <person name="Kim M.K."/>
        </authorList>
    </citation>
    <scope>NUCLEOTIDE SEQUENCE [LARGE SCALE GENOMIC DNA]</scope>
    <source>
        <strain evidence="1 2">KCTC 52873</strain>
    </source>
</reference>